<evidence type="ECO:0000256" key="6">
    <source>
        <dbReference type="SAM" id="Coils"/>
    </source>
</evidence>
<dbReference type="EMBL" id="UGSB01000001">
    <property type="protein sequence ID" value="SUA54746.1"/>
    <property type="molecule type" value="Genomic_DNA"/>
</dbReference>
<keyword evidence="4" id="KW-0406">Ion transport</keyword>
<dbReference type="InterPro" id="IPR002491">
    <property type="entry name" value="ABC_transptr_periplasmic_BD"/>
</dbReference>
<dbReference type="Gene3D" id="3.40.50.1980">
    <property type="entry name" value="Nitrogenase molybdenum iron protein domain"/>
    <property type="match status" value="2"/>
</dbReference>
<dbReference type="STRING" id="1122619.GCA_000373745_00581"/>
<dbReference type="Proteomes" id="UP000254603">
    <property type="component" value="Unassembled WGS sequence"/>
</dbReference>
<dbReference type="PANTHER" id="PTHR30532:SF28">
    <property type="entry name" value="PETROBACTIN-BINDING PROTEIN YCLQ"/>
    <property type="match status" value="1"/>
</dbReference>
<protein>
    <submittedName>
        <fullName evidence="10">Uncharacterized ABC transporter solute-binding protein yclQ</fullName>
    </submittedName>
</protein>
<dbReference type="GO" id="GO:0030288">
    <property type="term" value="C:outer membrane-bounded periplasmic space"/>
    <property type="evidence" value="ECO:0007669"/>
    <property type="project" value="TreeGrafter"/>
</dbReference>
<dbReference type="PROSITE" id="PS50983">
    <property type="entry name" value="FE_B12_PBP"/>
    <property type="match status" value="1"/>
</dbReference>
<feature type="domain" description="Fe/B12 periplasmic-binding" evidence="9">
    <location>
        <begin position="41"/>
        <end position="316"/>
    </location>
</feature>
<dbReference type="SUPFAM" id="SSF53807">
    <property type="entry name" value="Helical backbone' metal receptor"/>
    <property type="match status" value="1"/>
</dbReference>
<feature type="coiled-coil region" evidence="6">
    <location>
        <begin position="147"/>
        <end position="174"/>
    </location>
</feature>
<feature type="region of interest" description="Disordered" evidence="7">
    <location>
        <begin position="207"/>
        <end position="229"/>
    </location>
</feature>
<evidence type="ECO:0000256" key="3">
    <source>
        <dbReference type="ARBA" id="ARBA00022448"/>
    </source>
</evidence>
<keyword evidence="3" id="KW-0813">Transport</keyword>
<evidence type="ECO:0000256" key="4">
    <source>
        <dbReference type="ARBA" id="ARBA00022496"/>
    </source>
</evidence>
<evidence type="ECO:0000313" key="10">
    <source>
        <dbReference type="EMBL" id="SUA54746.1"/>
    </source>
</evidence>
<keyword evidence="4" id="KW-0410">Iron transport</keyword>
<keyword evidence="4" id="KW-0408">Iron</keyword>
<feature type="compositionally biased region" description="Basic and acidic residues" evidence="7">
    <location>
        <begin position="218"/>
        <end position="229"/>
    </location>
</feature>
<evidence type="ECO:0000256" key="1">
    <source>
        <dbReference type="ARBA" id="ARBA00004196"/>
    </source>
</evidence>
<evidence type="ECO:0000259" key="9">
    <source>
        <dbReference type="PROSITE" id="PS50983"/>
    </source>
</evidence>
<proteinExistence type="inferred from homology"/>
<keyword evidence="5 8" id="KW-0732">Signal</keyword>
<organism evidence="10 11">
    <name type="scientific">Oligella ureolytica</name>
    <dbReference type="NCBI Taxonomy" id="90244"/>
    <lineage>
        <taxon>Bacteria</taxon>
        <taxon>Pseudomonadati</taxon>
        <taxon>Pseudomonadota</taxon>
        <taxon>Betaproteobacteria</taxon>
        <taxon>Burkholderiales</taxon>
        <taxon>Alcaligenaceae</taxon>
        <taxon>Oligella</taxon>
    </lineage>
</organism>
<dbReference type="InterPro" id="IPR051313">
    <property type="entry name" value="Bact_iron-sidero_bind"/>
</dbReference>
<dbReference type="Pfam" id="PF01497">
    <property type="entry name" value="Peripla_BP_2"/>
    <property type="match status" value="1"/>
</dbReference>
<comment type="similarity">
    <text evidence="2">Belongs to the bacterial solute-binding protein 8 family.</text>
</comment>
<name>A0A378XHG0_9BURK</name>
<comment type="subcellular location">
    <subcellularLocation>
        <location evidence="1">Cell envelope</location>
    </subcellularLocation>
</comment>
<evidence type="ECO:0000256" key="2">
    <source>
        <dbReference type="ARBA" id="ARBA00008814"/>
    </source>
</evidence>
<evidence type="ECO:0000256" key="7">
    <source>
        <dbReference type="SAM" id="MobiDB-lite"/>
    </source>
</evidence>
<keyword evidence="6" id="KW-0175">Coiled coil</keyword>
<accession>A0A378XHG0</accession>
<reference evidence="10 11" key="1">
    <citation type="submission" date="2018-06" db="EMBL/GenBank/DDBJ databases">
        <authorList>
            <consortium name="Pathogen Informatics"/>
            <person name="Doyle S."/>
        </authorList>
    </citation>
    <scope>NUCLEOTIDE SEQUENCE [LARGE SCALE GENOMIC DNA]</scope>
    <source>
        <strain evidence="10 11">NCTC11997</strain>
    </source>
</reference>
<dbReference type="RefSeq" id="WP_040608055.1">
    <property type="nucleotide sequence ID" value="NZ_CP065725.1"/>
</dbReference>
<sequence>MKKYLLSSMLIGSSLLAMQAANAFEIKHSEGVLELEQTPQKVVSYDLAQLDTLTALGIEAVAVPTSSYKNSLERYNDSPTVGTLFEPDYEALKKIGPDLIIAGGRSAAAIPELSKIAPTISFTSDPNNFVDSVKDSTNSIAKAWDKEAEGKALLEKLEQNIAQLHELNKGKTGAFLFVIKDRVMTHAPGDRFGYIEELTGLKPILSARTEEELNQPRPKPDTPEAKARAEKSAAEISTVAKANPDWFIVLDRGALNDAEKTAANTLNNHEELSKTDAVKEGRVFYVEPNPWYVVTGGVSNLTEITDQMIKEMKAKN</sequence>
<evidence type="ECO:0000256" key="5">
    <source>
        <dbReference type="ARBA" id="ARBA00022729"/>
    </source>
</evidence>
<evidence type="ECO:0000256" key="8">
    <source>
        <dbReference type="SAM" id="SignalP"/>
    </source>
</evidence>
<dbReference type="AlphaFoldDB" id="A0A378XHG0"/>
<gene>
    <name evidence="10" type="primary">yclQ_2</name>
    <name evidence="10" type="ORF">NCTC11997_01602</name>
</gene>
<feature type="chain" id="PRO_5016929858" evidence="8">
    <location>
        <begin position="24"/>
        <end position="316"/>
    </location>
</feature>
<feature type="signal peptide" evidence="8">
    <location>
        <begin position="1"/>
        <end position="23"/>
    </location>
</feature>
<dbReference type="PANTHER" id="PTHR30532">
    <property type="entry name" value="IRON III DICITRATE-BINDING PERIPLASMIC PROTEIN"/>
    <property type="match status" value="1"/>
</dbReference>
<evidence type="ECO:0000313" key="11">
    <source>
        <dbReference type="Proteomes" id="UP000254603"/>
    </source>
</evidence>
<dbReference type="GO" id="GO:1901678">
    <property type="term" value="P:iron coordination entity transport"/>
    <property type="evidence" value="ECO:0007669"/>
    <property type="project" value="UniProtKB-ARBA"/>
</dbReference>